<dbReference type="Pfam" id="PF00440">
    <property type="entry name" value="TetR_N"/>
    <property type="match status" value="1"/>
</dbReference>
<evidence type="ECO:0000256" key="2">
    <source>
        <dbReference type="ARBA" id="ARBA00023125"/>
    </source>
</evidence>
<dbReference type="EMBL" id="JBITGY010000006">
    <property type="protein sequence ID" value="MFI6500305.1"/>
    <property type="molecule type" value="Genomic_DNA"/>
</dbReference>
<evidence type="ECO:0000256" key="3">
    <source>
        <dbReference type="ARBA" id="ARBA00023163"/>
    </source>
</evidence>
<accession>A0ABW7YWJ1</accession>
<proteinExistence type="predicted"/>
<dbReference type="Gene3D" id="1.10.357.10">
    <property type="entry name" value="Tetracycline Repressor, domain 2"/>
    <property type="match status" value="1"/>
</dbReference>
<gene>
    <name evidence="6" type="ORF">ACIBG2_23180</name>
</gene>
<evidence type="ECO:0000313" key="6">
    <source>
        <dbReference type="EMBL" id="MFI6500305.1"/>
    </source>
</evidence>
<dbReference type="PANTHER" id="PTHR30055">
    <property type="entry name" value="HTH-TYPE TRANSCRIPTIONAL REGULATOR RUTR"/>
    <property type="match status" value="1"/>
</dbReference>
<comment type="caution">
    <text evidence="6">The sequence shown here is derived from an EMBL/GenBank/DDBJ whole genome shotgun (WGS) entry which is preliminary data.</text>
</comment>
<evidence type="ECO:0000313" key="7">
    <source>
        <dbReference type="Proteomes" id="UP001612741"/>
    </source>
</evidence>
<protein>
    <submittedName>
        <fullName evidence="6">TetR/AcrR family transcriptional regulator</fullName>
    </submittedName>
</protein>
<keyword evidence="7" id="KW-1185">Reference proteome</keyword>
<evidence type="ECO:0000259" key="5">
    <source>
        <dbReference type="PROSITE" id="PS50977"/>
    </source>
</evidence>
<dbReference type="InterPro" id="IPR001647">
    <property type="entry name" value="HTH_TetR"/>
</dbReference>
<feature type="domain" description="HTH tetR-type" evidence="5">
    <location>
        <begin position="32"/>
        <end position="92"/>
    </location>
</feature>
<reference evidence="6 7" key="1">
    <citation type="submission" date="2024-10" db="EMBL/GenBank/DDBJ databases">
        <title>The Natural Products Discovery Center: Release of the First 8490 Sequenced Strains for Exploring Actinobacteria Biosynthetic Diversity.</title>
        <authorList>
            <person name="Kalkreuter E."/>
            <person name="Kautsar S.A."/>
            <person name="Yang D."/>
            <person name="Bader C.D."/>
            <person name="Teijaro C.N."/>
            <person name="Fluegel L."/>
            <person name="Davis C.M."/>
            <person name="Simpson J.R."/>
            <person name="Lauterbach L."/>
            <person name="Steele A.D."/>
            <person name="Gui C."/>
            <person name="Meng S."/>
            <person name="Li G."/>
            <person name="Viehrig K."/>
            <person name="Ye F."/>
            <person name="Su P."/>
            <person name="Kiefer A.F."/>
            <person name="Nichols A."/>
            <person name="Cepeda A.J."/>
            <person name="Yan W."/>
            <person name="Fan B."/>
            <person name="Jiang Y."/>
            <person name="Adhikari A."/>
            <person name="Zheng C.-J."/>
            <person name="Schuster L."/>
            <person name="Cowan T.M."/>
            <person name="Smanski M.J."/>
            <person name="Chevrette M.G."/>
            <person name="De Carvalho L.P.S."/>
            <person name="Shen B."/>
        </authorList>
    </citation>
    <scope>NUCLEOTIDE SEQUENCE [LARGE SCALE GENOMIC DNA]</scope>
    <source>
        <strain evidence="6 7">NPDC050545</strain>
    </source>
</reference>
<name>A0ABW7YWJ1_9ACTN</name>
<keyword evidence="1" id="KW-0805">Transcription regulation</keyword>
<dbReference type="RefSeq" id="WP_397084123.1">
    <property type="nucleotide sequence ID" value="NZ_JBITGY010000006.1"/>
</dbReference>
<dbReference type="SUPFAM" id="SSF46689">
    <property type="entry name" value="Homeodomain-like"/>
    <property type="match status" value="1"/>
</dbReference>
<dbReference type="InterPro" id="IPR009057">
    <property type="entry name" value="Homeodomain-like_sf"/>
</dbReference>
<evidence type="ECO:0000256" key="4">
    <source>
        <dbReference type="PROSITE-ProRule" id="PRU00335"/>
    </source>
</evidence>
<feature type="DNA-binding region" description="H-T-H motif" evidence="4">
    <location>
        <begin position="55"/>
        <end position="74"/>
    </location>
</feature>
<dbReference type="InterPro" id="IPR036271">
    <property type="entry name" value="Tet_transcr_reg_TetR-rel_C_sf"/>
</dbReference>
<dbReference type="PANTHER" id="PTHR30055:SF151">
    <property type="entry name" value="TRANSCRIPTIONAL REGULATORY PROTEIN"/>
    <property type="match status" value="1"/>
</dbReference>
<evidence type="ECO:0000256" key="1">
    <source>
        <dbReference type="ARBA" id="ARBA00023015"/>
    </source>
</evidence>
<dbReference type="InterPro" id="IPR050109">
    <property type="entry name" value="HTH-type_TetR-like_transc_reg"/>
</dbReference>
<keyword evidence="3" id="KW-0804">Transcription</keyword>
<dbReference type="Proteomes" id="UP001612741">
    <property type="component" value="Unassembled WGS sequence"/>
</dbReference>
<dbReference type="PROSITE" id="PS50977">
    <property type="entry name" value="HTH_TETR_2"/>
    <property type="match status" value="1"/>
</dbReference>
<dbReference type="Pfam" id="PF02909">
    <property type="entry name" value="TetR_C_1"/>
    <property type="match status" value="1"/>
</dbReference>
<keyword evidence="2 4" id="KW-0238">DNA-binding</keyword>
<dbReference type="SUPFAM" id="SSF48498">
    <property type="entry name" value="Tetracyclin repressor-like, C-terminal domain"/>
    <property type="match status" value="1"/>
</dbReference>
<organism evidence="6 7">
    <name type="scientific">Nonomuraea typhae</name>
    <dbReference type="NCBI Taxonomy" id="2603600"/>
    <lineage>
        <taxon>Bacteria</taxon>
        <taxon>Bacillati</taxon>
        <taxon>Actinomycetota</taxon>
        <taxon>Actinomycetes</taxon>
        <taxon>Streptosporangiales</taxon>
        <taxon>Streptosporangiaceae</taxon>
        <taxon>Nonomuraea</taxon>
    </lineage>
</organism>
<dbReference type="InterPro" id="IPR004111">
    <property type="entry name" value="Repressor_TetR_C"/>
</dbReference>
<sequence length="251" mass="27801">MTTEYAGWDDAERTLELLWSGKQPPRRGPAPKLTVPQIVKAAIELADAEGLETLSMRRVAELLGVGAMSLYTYVPGKQELIDVMMDTVLGEVTPAWEMKGDWRAKLERPAREDWALYLRYPWVLQITGHGRVLGPNRLTAFGSAMDALCGLGQSGDETITLIGVVDAYVRGMARDLVDAAEAERRTGVSDEQWWSTQIRPWSKHFDTSQYPTLADSSFAVSIFGEHEAKFGFGLQRVLDGIQLLVEARGSA</sequence>
<dbReference type="Gene3D" id="1.10.10.60">
    <property type="entry name" value="Homeodomain-like"/>
    <property type="match status" value="1"/>
</dbReference>